<proteinExistence type="predicted"/>
<dbReference type="AlphaFoldDB" id="A0A2G6MS25"/>
<gene>
    <name evidence="1" type="ORF">CSA25_02985</name>
</gene>
<comment type="caution">
    <text evidence="1">The sequence shown here is derived from an EMBL/GenBank/DDBJ whole genome shotgun (WGS) entry which is preliminary data.</text>
</comment>
<accession>A0A2G6MS25</accession>
<name>A0A2G6MS25_9BACT</name>
<reference evidence="1 2" key="1">
    <citation type="submission" date="2017-10" db="EMBL/GenBank/DDBJ databases">
        <title>Novel microbial diversity and functional potential in the marine mammal oral microbiome.</title>
        <authorList>
            <person name="Dudek N.K."/>
            <person name="Sun C.L."/>
            <person name="Burstein D."/>
            <person name="Kantor R.S."/>
            <person name="Aliaga Goltsman D.S."/>
            <person name="Bik E.M."/>
            <person name="Thomas B.C."/>
            <person name="Banfield J.F."/>
            <person name="Relman D.A."/>
        </authorList>
    </citation>
    <scope>NUCLEOTIDE SEQUENCE [LARGE SCALE GENOMIC DNA]</scope>
    <source>
        <strain evidence="1">DOLJORAL78_47_202</strain>
    </source>
</reference>
<evidence type="ECO:0000313" key="1">
    <source>
        <dbReference type="EMBL" id="PIE62874.1"/>
    </source>
</evidence>
<evidence type="ECO:0000313" key="2">
    <source>
        <dbReference type="Proteomes" id="UP000231203"/>
    </source>
</evidence>
<dbReference type="Proteomes" id="UP000231203">
    <property type="component" value="Unassembled WGS sequence"/>
</dbReference>
<protein>
    <submittedName>
        <fullName evidence="1">Uncharacterized protein</fullName>
    </submittedName>
</protein>
<dbReference type="EMBL" id="PDTI01000026">
    <property type="protein sequence ID" value="PIE62874.1"/>
    <property type="molecule type" value="Genomic_DNA"/>
</dbReference>
<sequence>MPEIMRHGGQGLRPVKQYLEDEHGYPLVPIKRITLFFLEEIGNVPFVLPGQYIEALYKLFKILTQDLPAVSFDIGVSIFQEGIQEADNKTIIELLTANVIMTYFNWVKSNLGNQDNSLINPDMPSIIKQSTAGRDYKHLVSNTLKRLIFSLSQERAWFEYIDEISDADLICRLAGDRLPRIEKTTLGAITSKSRQEIAGYNDVLTKLLYTRARTVTCQKNKKEYLKSMKKLDTAIYGILKKIDRFLAMAGRFSQILDISSRLIIGDTFSKLRKNMLWLFFDVWPKAIEQRDMPHQTAVSALRYRMNILFSLPHITRFCREFAQNPAFHPPVNDLFQLLFKALVGKINQVSMEESHSSAALERVERALFEIRRAIENLGVDESQLTEEKKEVQIAYTELISKIDFQSLEAVLNLCDMVCEITHDTDREILISIRAALMKKSFASLEDYADKKIPSKDTIHEISRRLQTFAVHFRPQKEFYRIFFKTYVISNPRPNAPHFTRFLVGNKPFAQAMLMCFSEDKAMKDLLPESYIKKANRLNLPQMRRNYN</sequence>
<organism evidence="1 2">
    <name type="scientific">Desulfobacter postgatei</name>
    <dbReference type="NCBI Taxonomy" id="2293"/>
    <lineage>
        <taxon>Bacteria</taxon>
        <taxon>Pseudomonadati</taxon>
        <taxon>Thermodesulfobacteriota</taxon>
        <taxon>Desulfobacteria</taxon>
        <taxon>Desulfobacterales</taxon>
        <taxon>Desulfobacteraceae</taxon>
        <taxon>Desulfobacter</taxon>
    </lineage>
</organism>